<dbReference type="Gene3D" id="3.90.190.10">
    <property type="entry name" value="Protein tyrosine phosphatase superfamily"/>
    <property type="match status" value="1"/>
</dbReference>
<feature type="region of interest" description="Disordered" evidence="1">
    <location>
        <begin position="1"/>
        <end position="20"/>
    </location>
</feature>
<dbReference type="InterPro" id="IPR000073">
    <property type="entry name" value="AB_hydrolase_1"/>
</dbReference>
<evidence type="ECO:0000256" key="1">
    <source>
        <dbReference type="SAM" id="MobiDB-lite"/>
    </source>
</evidence>
<dbReference type="Pfam" id="PF00782">
    <property type="entry name" value="DSPc"/>
    <property type="match status" value="1"/>
</dbReference>
<dbReference type="AlphaFoldDB" id="A0AAD5RIM7"/>
<accession>A0AAD5RIM7</accession>
<dbReference type="InterPro" id="IPR051029">
    <property type="entry name" value="mRNA_Capping_Enz/RNA_Phosphat"/>
</dbReference>
<reference evidence="3" key="1">
    <citation type="submission" date="2022-07" db="EMBL/GenBank/DDBJ databases">
        <title>Draft genome sequence of Zalerion maritima ATCC 34329, a (micro)plastics degrading marine fungus.</title>
        <authorList>
            <person name="Paco A."/>
            <person name="Goncalves M.F.M."/>
            <person name="Rocha-Santos T.A.P."/>
            <person name="Alves A."/>
        </authorList>
    </citation>
    <scope>NUCLEOTIDE SEQUENCE</scope>
    <source>
        <strain evidence="3">ATCC 34329</strain>
    </source>
</reference>
<evidence type="ECO:0000259" key="2">
    <source>
        <dbReference type="PROSITE" id="PS50056"/>
    </source>
</evidence>
<dbReference type="InterPro" id="IPR003595">
    <property type="entry name" value="Tyr_Pase_cat"/>
</dbReference>
<feature type="region of interest" description="Disordered" evidence="1">
    <location>
        <begin position="299"/>
        <end position="340"/>
    </location>
</feature>
<name>A0AAD5RIM7_9PEZI</name>
<dbReference type="FunFam" id="3.90.190.10:FF:000090">
    <property type="entry name" value="Dual specificity phosphatase catalytic domain protein"/>
    <property type="match status" value="1"/>
</dbReference>
<dbReference type="InterPro" id="IPR000340">
    <property type="entry name" value="Dual-sp_phosphatase_cat-dom"/>
</dbReference>
<dbReference type="SUPFAM" id="SSF53474">
    <property type="entry name" value="alpha/beta-Hydrolases"/>
    <property type="match status" value="1"/>
</dbReference>
<evidence type="ECO:0000313" key="3">
    <source>
        <dbReference type="EMBL" id="KAJ2894378.1"/>
    </source>
</evidence>
<dbReference type="Proteomes" id="UP001201980">
    <property type="component" value="Unassembled WGS sequence"/>
</dbReference>
<dbReference type="CDD" id="cd14502">
    <property type="entry name" value="RNA_5'-triphosphatase"/>
    <property type="match status" value="1"/>
</dbReference>
<dbReference type="Pfam" id="PF00561">
    <property type="entry name" value="Abhydrolase_1"/>
    <property type="match status" value="1"/>
</dbReference>
<sequence length="579" mass="64936">MFASTRQSEDAHDPVATDPPLLQKHSQIKSFTTSQFIYEDIRVFFHPHEQMNKLPRDPSPLPLLVFVHGLGGSAAQFHSLLITLVHVTSCLVIDLPGCGRSKHATSDWEPYRPDNLVELLQEVIEQHRDVKAGQKVVLIGHSMGTALAARLANKHVSPPSLRSRLSDHVVGLIAICPSAGISPDRASMFKLLLRIPEWIFNLWRAWDRRGGPESASVKRFLGPDADAESKRLQNRFNCQSRTPVFRRMAWGAAEELPGEESWNGLDIPVLLVAGENDNVTPPSSIDTLESWIKQRPEMEHGNHACGSTTGNSSAIGHTSSSSESEDKDSDLPPQPSTPEAVVVKQKLKGTHAIHFSQPAARILAVYISEFLSTRVSKRLDPSWQLHYLSREGKWDVKNLAKWQKVEPVSSEISGVFRAMKTLRQIDETHNPETFVKNYGAKIGDVVDISHQAPVYDPKGLEDGGIRYHKFATVSKIPPPDEEVDLFIQLIDRLRAEQKERAEEENRASIGSNKVNYVVGVHCHYGFNRTGYFIVCYLVDRCGYSIDDAIKLFARARPDGIRHQHFLDKLYLRYAAHSRV</sequence>
<dbReference type="Gene3D" id="3.40.50.1820">
    <property type="entry name" value="alpha/beta hydrolase"/>
    <property type="match status" value="1"/>
</dbReference>
<comment type="caution">
    <text evidence="3">The sequence shown here is derived from an EMBL/GenBank/DDBJ whole genome shotgun (WGS) entry which is preliminary data.</text>
</comment>
<protein>
    <recommendedName>
        <fullName evidence="2">Tyrosine specific protein phosphatases domain-containing protein</fullName>
    </recommendedName>
</protein>
<organism evidence="3 4">
    <name type="scientific">Zalerion maritima</name>
    <dbReference type="NCBI Taxonomy" id="339359"/>
    <lineage>
        <taxon>Eukaryota</taxon>
        <taxon>Fungi</taxon>
        <taxon>Dikarya</taxon>
        <taxon>Ascomycota</taxon>
        <taxon>Pezizomycotina</taxon>
        <taxon>Sordariomycetes</taxon>
        <taxon>Lulworthiomycetidae</taxon>
        <taxon>Lulworthiales</taxon>
        <taxon>Lulworthiaceae</taxon>
        <taxon>Zalerion</taxon>
    </lineage>
</organism>
<dbReference type="InterPro" id="IPR029021">
    <property type="entry name" value="Prot-tyrosine_phosphatase-like"/>
</dbReference>
<feature type="compositionally biased region" description="Polar residues" evidence="1">
    <location>
        <begin position="305"/>
        <end position="318"/>
    </location>
</feature>
<dbReference type="SUPFAM" id="SSF52799">
    <property type="entry name" value="(Phosphotyrosine protein) phosphatases II"/>
    <property type="match status" value="1"/>
</dbReference>
<dbReference type="InterPro" id="IPR000387">
    <property type="entry name" value="Tyr_Pase_dom"/>
</dbReference>
<dbReference type="PROSITE" id="PS50056">
    <property type="entry name" value="TYR_PHOSPHATASE_2"/>
    <property type="match status" value="1"/>
</dbReference>
<dbReference type="InterPro" id="IPR016130">
    <property type="entry name" value="Tyr_Pase_AS"/>
</dbReference>
<dbReference type="PROSITE" id="PS00383">
    <property type="entry name" value="TYR_PHOSPHATASE_1"/>
    <property type="match status" value="1"/>
</dbReference>
<dbReference type="PANTHER" id="PTHR10367:SF25">
    <property type="entry name" value="DUAL SPECIFICITY PHOSPHATASE CATALYTIC DOMAIN PROTEIN (AFU_ORTHOLOGUE AFUA_1G03540)"/>
    <property type="match status" value="1"/>
</dbReference>
<feature type="domain" description="Tyrosine specific protein phosphatases" evidence="2">
    <location>
        <begin position="484"/>
        <end position="561"/>
    </location>
</feature>
<dbReference type="SMART" id="SM00404">
    <property type="entry name" value="PTPc_motif"/>
    <property type="match status" value="1"/>
</dbReference>
<dbReference type="EMBL" id="JAKWBI020000500">
    <property type="protein sequence ID" value="KAJ2894378.1"/>
    <property type="molecule type" value="Genomic_DNA"/>
</dbReference>
<keyword evidence="4" id="KW-1185">Reference proteome</keyword>
<dbReference type="InterPro" id="IPR029058">
    <property type="entry name" value="AB_hydrolase_fold"/>
</dbReference>
<dbReference type="GO" id="GO:0004484">
    <property type="term" value="F:mRNA guanylyltransferase activity"/>
    <property type="evidence" value="ECO:0007669"/>
    <property type="project" value="TreeGrafter"/>
</dbReference>
<dbReference type="GO" id="GO:0006370">
    <property type="term" value="P:7-methylguanosine mRNA capping"/>
    <property type="evidence" value="ECO:0007669"/>
    <property type="project" value="TreeGrafter"/>
</dbReference>
<dbReference type="PANTHER" id="PTHR10367">
    <property type="entry name" value="MRNA-CAPPING ENZYME"/>
    <property type="match status" value="1"/>
</dbReference>
<evidence type="ECO:0000313" key="4">
    <source>
        <dbReference type="Proteomes" id="UP001201980"/>
    </source>
</evidence>
<dbReference type="GO" id="GO:0140096">
    <property type="term" value="F:catalytic activity, acting on a protein"/>
    <property type="evidence" value="ECO:0007669"/>
    <property type="project" value="UniProtKB-ARBA"/>
</dbReference>
<proteinExistence type="predicted"/>
<gene>
    <name evidence="3" type="ORF">MKZ38_007691</name>
</gene>